<evidence type="ECO:0000313" key="3">
    <source>
        <dbReference type="EMBL" id="CBI82678.1"/>
    </source>
</evidence>
<gene>
    <name evidence="3" type="primary">vapA</name>
    <name evidence="3" type="ORF">B11C_100003</name>
</gene>
<accession>E6Z0P0</accession>
<keyword evidence="1" id="KW-0238">DNA-binding</keyword>
<dbReference type="PANTHER" id="PTHR36924:SF1">
    <property type="entry name" value="ANTITOXIN HIGA-1"/>
    <property type="match status" value="1"/>
</dbReference>
<dbReference type="EMBL" id="FN645515">
    <property type="protein sequence ID" value="CBI82678.1"/>
    <property type="molecule type" value="Genomic_DNA"/>
</dbReference>
<evidence type="ECO:0000256" key="1">
    <source>
        <dbReference type="ARBA" id="ARBA00023125"/>
    </source>
</evidence>
<dbReference type="Pfam" id="PF01381">
    <property type="entry name" value="HTH_3"/>
    <property type="match status" value="1"/>
</dbReference>
<dbReference type="InterPro" id="IPR013430">
    <property type="entry name" value="Toxin_antidote_HigA"/>
</dbReference>
<feature type="domain" description="HTH cro/C1-type" evidence="2">
    <location>
        <begin position="24"/>
        <end position="62"/>
    </location>
</feature>
<dbReference type="InterPro" id="IPR001387">
    <property type="entry name" value="Cro/C1-type_HTH"/>
</dbReference>
<dbReference type="PROSITE" id="PS50943">
    <property type="entry name" value="HTH_CROC1"/>
    <property type="match status" value="1"/>
</dbReference>
<proteinExistence type="predicted"/>
<evidence type="ECO:0000259" key="2">
    <source>
        <dbReference type="PROSITE" id="PS50943"/>
    </source>
</evidence>
<dbReference type="SUPFAM" id="SSF47413">
    <property type="entry name" value="lambda repressor-like DNA-binding domains"/>
    <property type="match status" value="1"/>
</dbReference>
<sequence>MKGSKTMMHNPAHPGEVLKVAFLEEMDITIQKLADHLHVTRASLSRVINGHASMSTELAVKLELAGFSKAKFWLDMQTNYNLWQARQRAQPPICPLVSDTTQMPL</sequence>
<organism evidence="3">
    <name type="scientific">Bartonella schoenbuchensis (strain DSM 13525 / NCTC 13165 / R1)</name>
    <dbReference type="NCBI Taxonomy" id="687861"/>
    <lineage>
        <taxon>Bacteria</taxon>
        <taxon>Pseudomonadati</taxon>
        <taxon>Pseudomonadota</taxon>
        <taxon>Alphaproteobacteria</taxon>
        <taxon>Hyphomicrobiales</taxon>
        <taxon>Bartonellaceae</taxon>
        <taxon>Bartonella</taxon>
    </lineage>
</organism>
<dbReference type="GO" id="GO:0003677">
    <property type="term" value="F:DNA binding"/>
    <property type="evidence" value="ECO:0007669"/>
    <property type="project" value="UniProtKB-KW"/>
</dbReference>
<dbReference type="PANTHER" id="PTHR36924">
    <property type="entry name" value="ANTITOXIN HIGA-1"/>
    <property type="match status" value="1"/>
</dbReference>
<name>E6Z0P0_BARSR</name>
<dbReference type="CDD" id="cd00093">
    <property type="entry name" value="HTH_XRE"/>
    <property type="match status" value="1"/>
</dbReference>
<dbReference type="Gene3D" id="1.10.260.40">
    <property type="entry name" value="lambda repressor-like DNA-binding domains"/>
    <property type="match status" value="1"/>
</dbReference>
<protein>
    <submittedName>
        <fullName evidence="3">Virulence-associated protein A</fullName>
    </submittedName>
</protein>
<reference evidence="3" key="1">
    <citation type="journal article" date="2011" name="PLoS Genet.">
        <title>Parallel evolution of a type IV secretion system in radiating lineages of the host-restricted bacterial pathogen Bartonella.</title>
        <authorList>
            <person name="Engel P."/>
            <person name="Salzburger W."/>
            <person name="Liesch M."/>
            <person name="Chang C.C."/>
            <person name="Maruyama S."/>
            <person name="Lanz C."/>
            <person name="Calteau A."/>
            <person name="Lajus A."/>
            <person name="Medigue C."/>
            <person name="Schuster S.C."/>
            <person name="Dehio C."/>
        </authorList>
    </citation>
    <scope>NUCLEOTIDE SEQUENCE</scope>
    <source>
        <strain evidence="3">R1</strain>
    </source>
</reference>
<dbReference type="NCBIfam" id="TIGR02607">
    <property type="entry name" value="antidote_HigA"/>
    <property type="match status" value="1"/>
</dbReference>
<dbReference type="AlphaFoldDB" id="E6Z0P0"/>
<dbReference type="InterPro" id="IPR010982">
    <property type="entry name" value="Lambda_DNA-bd_dom_sf"/>
</dbReference>